<dbReference type="EMBL" id="KI913997">
    <property type="protein sequence ID" value="ETV92765.1"/>
    <property type="molecule type" value="Genomic_DNA"/>
</dbReference>
<accession>A0A024TF24</accession>
<dbReference type="RefSeq" id="XP_008878534.1">
    <property type="nucleotide sequence ID" value="XM_008880312.1"/>
</dbReference>
<evidence type="ECO:0000313" key="1">
    <source>
        <dbReference type="EMBL" id="ETV92765.1"/>
    </source>
</evidence>
<dbReference type="GeneID" id="20090044"/>
<dbReference type="VEuPathDB" id="FungiDB:H310_12994"/>
<proteinExistence type="predicted"/>
<sequence>MARDAKPAPPSLVRQKLFRATAGMTVHDQSVVASALATSGNNVLEVYVHALSSCRGTLPCL</sequence>
<organism evidence="1">
    <name type="scientific">Aphanomyces invadans</name>
    <dbReference type="NCBI Taxonomy" id="157072"/>
    <lineage>
        <taxon>Eukaryota</taxon>
        <taxon>Sar</taxon>
        <taxon>Stramenopiles</taxon>
        <taxon>Oomycota</taxon>
        <taxon>Saprolegniomycetes</taxon>
        <taxon>Saprolegniales</taxon>
        <taxon>Verrucalvaceae</taxon>
        <taxon>Aphanomyces</taxon>
    </lineage>
</organism>
<protein>
    <submittedName>
        <fullName evidence="1">Uncharacterized protein</fullName>
    </submittedName>
</protein>
<gene>
    <name evidence="1" type="ORF">H310_12994</name>
</gene>
<name>A0A024TF24_9STRA</name>
<reference evidence="1" key="1">
    <citation type="submission" date="2013-12" db="EMBL/GenBank/DDBJ databases">
        <title>The Genome Sequence of Aphanomyces invadans NJM9701.</title>
        <authorList>
            <consortium name="The Broad Institute Genomics Platform"/>
            <person name="Russ C."/>
            <person name="Tyler B."/>
            <person name="van West P."/>
            <person name="Dieguez-Uribeondo J."/>
            <person name="Young S.K."/>
            <person name="Zeng Q."/>
            <person name="Gargeya S."/>
            <person name="Fitzgerald M."/>
            <person name="Abouelleil A."/>
            <person name="Alvarado L."/>
            <person name="Chapman S.B."/>
            <person name="Gainer-Dewar J."/>
            <person name="Goldberg J."/>
            <person name="Griggs A."/>
            <person name="Gujja S."/>
            <person name="Hansen M."/>
            <person name="Howarth C."/>
            <person name="Imamovic A."/>
            <person name="Ireland A."/>
            <person name="Larimer J."/>
            <person name="McCowan C."/>
            <person name="Murphy C."/>
            <person name="Pearson M."/>
            <person name="Poon T.W."/>
            <person name="Priest M."/>
            <person name="Roberts A."/>
            <person name="Saif S."/>
            <person name="Shea T."/>
            <person name="Sykes S."/>
            <person name="Wortman J."/>
            <person name="Nusbaum C."/>
            <person name="Birren B."/>
        </authorList>
    </citation>
    <scope>NUCLEOTIDE SEQUENCE [LARGE SCALE GENOMIC DNA]</scope>
    <source>
        <strain evidence="1">NJM9701</strain>
    </source>
</reference>
<dbReference type="AlphaFoldDB" id="A0A024TF24"/>